<dbReference type="Pfam" id="PF10604">
    <property type="entry name" value="Polyketide_cyc2"/>
    <property type="match status" value="1"/>
</dbReference>
<dbReference type="InterPro" id="IPR019587">
    <property type="entry name" value="Polyketide_cyclase/dehydratase"/>
</dbReference>
<protein>
    <submittedName>
        <fullName evidence="1">Bacterio-opsin linked product</fullName>
    </submittedName>
</protein>
<reference evidence="1 3" key="1">
    <citation type="journal article" date="2010" name="J. Bacteriol.">
        <title>Complete genome sequence of Halalkalicoccus jeotgali B3(T), an extremely halophilic archaeon.</title>
        <authorList>
            <person name="Roh S.W."/>
            <person name="Nam Y.D."/>
            <person name="Nam S.H."/>
            <person name="Choi S.H."/>
            <person name="Park H.S."/>
            <person name="Bae J.W."/>
        </authorList>
    </citation>
    <scope>NUCLEOTIDE SEQUENCE [LARGE SCALE GENOMIC DNA]</scope>
    <source>
        <strain evidence="1">B3</strain>
        <strain evidence="3">DSM 18796 / CECT 7217 / JCM 14584 / KCTC 4019 / B3</strain>
    </source>
</reference>
<dbReference type="HOGENOM" id="CLU_136031_0_0_2"/>
<dbReference type="PATRIC" id="fig|795797.18.peg.1485"/>
<dbReference type="Proteomes" id="UP000000390">
    <property type="component" value="Chromosome"/>
</dbReference>
<keyword evidence="4" id="KW-1185">Reference proteome</keyword>
<dbReference type="STRING" id="795797.HacjB3_07480"/>
<sequence>MDARPERVFEYMGSPENHLNVMPSLQRIENVEAVPSGGHRGKFRFKMVGIPIDGRFEDVEFVPHERRVYEMSGEIEGSMHYTFEPENGGTRFTCVMDVAFPSKVLDTVLRPVVRKYNEREVETMLANLKTIMEAERKTPQAA</sequence>
<dbReference type="eggNOG" id="arCOG02898">
    <property type="taxonomic scope" value="Archaea"/>
</dbReference>
<dbReference type="AlphaFoldDB" id="D8J2C4"/>
<dbReference type="Gene3D" id="3.30.530.20">
    <property type="match status" value="1"/>
</dbReference>
<dbReference type="KEGG" id="hje:HacjB3_07480"/>
<dbReference type="SUPFAM" id="SSF55961">
    <property type="entry name" value="Bet v1-like"/>
    <property type="match status" value="1"/>
</dbReference>
<gene>
    <name evidence="1" type="ordered locus">HacjB3_07480</name>
    <name evidence="2" type="ORF">C497_05887</name>
</gene>
<evidence type="ECO:0000313" key="4">
    <source>
        <dbReference type="Proteomes" id="UP000011645"/>
    </source>
</evidence>
<name>D8J2C4_HALJB</name>
<dbReference type="Proteomes" id="UP000011645">
    <property type="component" value="Unassembled WGS sequence"/>
</dbReference>
<evidence type="ECO:0000313" key="1">
    <source>
        <dbReference type="EMBL" id="ADJ14881.1"/>
    </source>
</evidence>
<proteinExistence type="predicted"/>
<organism evidence="1 3">
    <name type="scientific">Halalkalicoccus jeotgali (strain DSM 18796 / CECT 7217 / JCM 14584 / KCTC 4019 / B3)</name>
    <dbReference type="NCBI Taxonomy" id="795797"/>
    <lineage>
        <taxon>Archaea</taxon>
        <taxon>Methanobacteriati</taxon>
        <taxon>Methanobacteriota</taxon>
        <taxon>Stenosarchaea group</taxon>
        <taxon>Halobacteria</taxon>
        <taxon>Halobacteriales</taxon>
        <taxon>Halococcaceae</taxon>
        <taxon>Halalkalicoccus</taxon>
    </lineage>
</organism>
<evidence type="ECO:0000313" key="2">
    <source>
        <dbReference type="EMBL" id="ELY39463.1"/>
    </source>
</evidence>
<evidence type="ECO:0000313" key="3">
    <source>
        <dbReference type="Proteomes" id="UP000000390"/>
    </source>
</evidence>
<reference evidence="2 4" key="2">
    <citation type="journal article" date="2014" name="PLoS Genet.">
        <title>Phylogenetically driven sequencing of extremely halophilic archaea reveals strategies for static and dynamic osmo-response.</title>
        <authorList>
            <person name="Becker E.A."/>
            <person name="Seitzer P.M."/>
            <person name="Tritt A."/>
            <person name="Larsen D."/>
            <person name="Krusor M."/>
            <person name="Yao A.I."/>
            <person name="Wu D."/>
            <person name="Madern D."/>
            <person name="Eisen J.A."/>
            <person name="Darling A.E."/>
            <person name="Facciotti M.T."/>
        </authorList>
    </citation>
    <scope>NUCLEOTIDE SEQUENCE [LARGE SCALE GENOMIC DNA]</scope>
    <source>
        <strain evidence="2">B3</strain>
        <strain evidence="4">DSM 18796 / CECT 7217 / JCM 14584 / KCTC 4019 / B3</strain>
    </source>
</reference>
<accession>D8J2C4</accession>
<dbReference type="InterPro" id="IPR023393">
    <property type="entry name" value="START-like_dom_sf"/>
</dbReference>
<dbReference type="EMBL" id="CP002062">
    <property type="protein sequence ID" value="ADJ14881.1"/>
    <property type="molecule type" value="Genomic_DNA"/>
</dbReference>
<dbReference type="EMBL" id="AOHV01000015">
    <property type="protein sequence ID" value="ELY39463.1"/>
    <property type="molecule type" value="Genomic_DNA"/>
</dbReference>